<dbReference type="InterPro" id="IPR052389">
    <property type="entry name" value="Sec_Metab_Biosynth-Assoc"/>
</dbReference>
<feature type="domain" description="Acyl-CoA thioesterase-like C-terminal" evidence="2">
    <location>
        <begin position="139"/>
        <end position="270"/>
    </location>
</feature>
<gene>
    <name evidence="3" type="ORF">UFOPK3381_00720</name>
</gene>
<proteinExistence type="predicted"/>
<dbReference type="SUPFAM" id="SSF54637">
    <property type="entry name" value="Thioesterase/thiol ester dehydrase-isomerase"/>
    <property type="match status" value="2"/>
</dbReference>
<dbReference type="InterPro" id="IPR049450">
    <property type="entry name" value="ACOT8-like_C"/>
</dbReference>
<dbReference type="Pfam" id="PF13622">
    <property type="entry name" value="4HBT_3"/>
    <property type="match status" value="1"/>
</dbReference>
<evidence type="ECO:0000259" key="1">
    <source>
        <dbReference type="Pfam" id="PF13622"/>
    </source>
</evidence>
<evidence type="ECO:0000259" key="2">
    <source>
        <dbReference type="Pfam" id="PF20789"/>
    </source>
</evidence>
<dbReference type="Gene3D" id="2.40.160.210">
    <property type="entry name" value="Acyl-CoA thioesterase, double hotdog domain"/>
    <property type="match status" value="1"/>
</dbReference>
<dbReference type="EMBL" id="CAFBLN010000023">
    <property type="protein sequence ID" value="CAB4869563.1"/>
    <property type="molecule type" value="Genomic_DNA"/>
</dbReference>
<organism evidence="3">
    <name type="scientific">freshwater metagenome</name>
    <dbReference type="NCBI Taxonomy" id="449393"/>
    <lineage>
        <taxon>unclassified sequences</taxon>
        <taxon>metagenomes</taxon>
        <taxon>ecological metagenomes</taxon>
    </lineage>
</organism>
<dbReference type="InterPro" id="IPR042171">
    <property type="entry name" value="Acyl-CoA_hotdog"/>
</dbReference>
<dbReference type="InterPro" id="IPR029069">
    <property type="entry name" value="HotDog_dom_sf"/>
</dbReference>
<dbReference type="PANTHER" id="PTHR38110:SF1">
    <property type="entry name" value="THIOESTERASE DOMAIN-CONTAINING PROTEIN"/>
    <property type="match status" value="1"/>
</dbReference>
<dbReference type="PANTHER" id="PTHR38110">
    <property type="entry name" value="CHROMOSOME 23, WHOLE GENOME SHOTGUN SEQUENCE"/>
    <property type="match status" value="1"/>
</dbReference>
<reference evidence="3" key="1">
    <citation type="submission" date="2020-05" db="EMBL/GenBank/DDBJ databases">
        <authorList>
            <person name="Chiriac C."/>
            <person name="Salcher M."/>
            <person name="Ghai R."/>
            <person name="Kavagutti S V."/>
        </authorList>
    </citation>
    <scope>NUCLEOTIDE SEQUENCE</scope>
</reference>
<feature type="domain" description="Acyl-CoA thioesterase-like N-terminal HotDog" evidence="1">
    <location>
        <begin position="34"/>
        <end position="110"/>
    </location>
</feature>
<dbReference type="InterPro" id="IPR049449">
    <property type="entry name" value="TesB_ACOT8-like_N"/>
</dbReference>
<dbReference type="Pfam" id="PF20789">
    <property type="entry name" value="4HBT_3C"/>
    <property type="match status" value="1"/>
</dbReference>
<name>A0A6J7DQF6_9ZZZZ</name>
<sequence>MSNAPQTHALRDAAAVDPLGNGRYAVNLSEQYTVVGRPNGGYLQCVMANAALAEAAAQGGPHIHATAVTTNYVGAPELGPAVVVASVRRIGRGASFVHVALEQNGAITNESLITLGTLSERSVPRYHDAVPPILPPLEDCPRSPANGVINILGAQDQRLDPACTTFARGEISEKAEIRGWMRLDDGQSQWDAWSLLFASDALPPATFPIGSTGWVPTLQLSSYIRSIPSSEWLKVRQWCVVIEDGLVDERCELFDDRDQLVASSSQLAMVRFNTPTN</sequence>
<accession>A0A6J7DQF6</accession>
<evidence type="ECO:0000313" key="3">
    <source>
        <dbReference type="EMBL" id="CAB4869563.1"/>
    </source>
</evidence>
<dbReference type="AlphaFoldDB" id="A0A6J7DQF6"/>
<protein>
    <submittedName>
        <fullName evidence="3">Unannotated protein</fullName>
    </submittedName>
</protein>